<keyword evidence="3" id="KW-1185">Reference proteome</keyword>
<dbReference type="Proteomes" id="UP001596203">
    <property type="component" value="Unassembled WGS sequence"/>
</dbReference>
<evidence type="ECO:0000259" key="1">
    <source>
        <dbReference type="PROSITE" id="PS51186"/>
    </source>
</evidence>
<organism evidence="2 3">
    <name type="scientific">Plantactinospora solaniradicis</name>
    <dbReference type="NCBI Taxonomy" id="1723736"/>
    <lineage>
        <taxon>Bacteria</taxon>
        <taxon>Bacillati</taxon>
        <taxon>Actinomycetota</taxon>
        <taxon>Actinomycetes</taxon>
        <taxon>Micromonosporales</taxon>
        <taxon>Micromonosporaceae</taxon>
        <taxon>Plantactinospora</taxon>
    </lineage>
</organism>
<dbReference type="Pfam" id="PF00583">
    <property type="entry name" value="Acetyltransf_1"/>
    <property type="match status" value="1"/>
</dbReference>
<gene>
    <name evidence="2" type="ORF">ACFP2T_12780</name>
</gene>
<dbReference type="InterPro" id="IPR016181">
    <property type="entry name" value="Acyl_CoA_acyltransferase"/>
</dbReference>
<dbReference type="PROSITE" id="PS51186">
    <property type="entry name" value="GNAT"/>
    <property type="match status" value="1"/>
</dbReference>
<keyword evidence="2" id="KW-0808">Transferase</keyword>
<protein>
    <submittedName>
        <fullName evidence="2">GNAT family N-acetyltransferase</fullName>
        <ecNumber evidence="2">2.3.1.-</ecNumber>
    </submittedName>
</protein>
<reference evidence="3" key="1">
    <citation type="journal article" date="2019" name="Int. J. Syst. Evol. Microbiol.">
        <title>The Global Catalogue of Microorganisms (GCM) 10K type strain sequencing project: providing services to taxonomists for standard genome sequencing and annotation.</title>
        <authorList>
            <consortium name="The Broad Institute Genomics Platform"/>
            <consortium name="The Broad Institute Genome Sequencing Center for Infectious Disease"/>
            <person name="Wu L."/>
            <person name="Ma J."/>
        </authorList>
    </citation>
    <scope>NUCLEOTIDE SEQUENCE [LARGE SCALE GENOMIC DNA]</scope>
    <source>
        <strain evidence="3">ZS-35-S2</strain>
    </source>
</reference>
<proteinExistence type="predicted"/>
<dbReference type="GO" id="GO:0016746">
    <property type="term" value="F:acyltransferase activity"/>
    <property type="evidence" value="ECO:0007669"/>
    <property type="project" value="UniProtKB-KW"/>
</dbReference>
<feature type="domain" description="N-acetyltransferase" evidence="1">
    <location>
        <begin position="146"/>
        <end position="293"/>
    </location>
</feature>
<dbReference type="EC" id="2.3.1.-" evidence="2"/>
<evidence type="ECO:0000313" key="2">
    <source>
        <dbReference type="EMBL" id="MFC6017075.1"/>
    </source>
</evidence>
<dbReference type="CDD" id="cd04301">
    <property type="entry name" value="NAT_SF"/>
    <property type="match status" value="1"/>
</dbReference>
<dbReference type="RefSeq" id="WP_377421075.1">
    <property type="nucleotide sequence ID" value="NZ_JBHSPR010000010.1"/>
</dbReference>
<evidence type="ECO:0000313" key="3">
    <source>
        <dbReference type="Proteomes" id="UP001596203"/>
    </source>
</evidence>
<dbReference type="Gene3D" id="3.40.630.30">
    <property type="match status" value="1"/>
</dbReference>
<sequence length="293" mass="32765">MRRDYGGEADLQDLQRFAQRIWSPGSRWHIGDLAWNLGQAPTTAAGRPMALWRIGAEPVAWGWLEAPDELALLVDPARPELAEQVLDWAEGVTSAPPTVTVFDSERHLDAALRRRGYSADTEGPYFLAHRRDLAVLPGVPRLPAGFVVRPVRGEADLTRRVAVHREVWHPSALTEERYRTLVRRWPYRSAFDVVVEAPDGRFVAYCLGWYDEVNRAGLFEPVGTLAEFRRQGLGRAAGIAVLRAFRDAGAETAVVYARGDDAYPVPKQLYAALGFAPHARTVSYRRRRGRVSG</sequence>
<dbReference type="EMBL" id="JBHSPR010000010">
    <property type="protein sequence ID" value="MFC6017075.1"/>
    <property type="molecule type" value="Genomic_DNA"/>
</dbReference>
<keyword evidence="2" id="KW-0012">Acyltransferase</keyword>
<comment type="caution">
    <text evidence="2">The sequence shown here is derived from an EMBL/GenBank/DDBJ whole genome shotgun (WGS) entry which is preliminary data.</text>
</comment>
<name>A0ABW1K6I0_9ACTN</name>
<accession>A0ABW1K6I0</accession>
<dbReference type="SUPFAM" id="SSF55729">
    <property type="entry name" value="Acyl-CoA N-acyltransferases (Nat)"/>
    <property type="match status" value="1"/>
</dbReference>
<dbReference type="InterPro" id="IPR000182">
    <property type="entry name" value="GNAT_dom"/>
</dbReference>